<dbReference type="OrthoDB" id="10614421at2759"/>
<gene>
    <name evidence="1" type="ORF">SPIL2461_LOCUS657</name>
</gene>
<reference evidence="1" key="1">
    <citation type="submission" date="2021-02" db="EMBL/GenBank/DDBJ databases">
        <authorList>
            <person name="Dougan E. K."/>
            <person name="Rhodes N."/>
            <person name="Thang M."/>
            <person name="Chan C."/>
        </authorList>
    </citation>
    <scope>NUCLEOTIDE SEQUENCE</scope>
</reference>
<keyword evidence="2" id="KW-1185">Reference proteome</keyword>
<accession>A0A812IQW8</accession>
<feature type="non-terminal residue" evidence="1">
    <location>
        <position position="1"/>
    </location>
</feature>
<sequence length="66" mass="7409">VYLKQVELDDEMLVAGVAQPFPQVNAWKAAYEKLNDALDQAIEVMAAEYFYSAPMRRQTAVSDGLE</sequence>
<protein>
    <submittedName>
        <fullName evidence="1">Uncharacterized protein</fullName>
    </submittedName>
</protein>
<proteinExistence type="predicted"/>
<name>A0A812IQW8_SYMPI</name>
<dbReference type="EMBL" id="CAJNIZ010000553">
    <property type="protein sequence ID" value="CAE7169167.1"/>
    <property type="molecule type" value="Genomic_DNA"/>
</dbReference>
<evidence type="ECO:0000313" key="1">
    <source>
        <dbReference type="EMBL" id="CAE7169167.1"/>
    </source>
</evidence>
<comment type="caution">
    <text evidence="1">The sequence shown here is derived from an EMBL/GenBank/DDBJ whole genome shotgun (WGS) entry which is preliminary data.</text>
</comment>
<organism evidence="1 2">
    <name type="scientific">Symbiodinium pilosum</name>
    <name type="common">Dinoflagellate</name>
    <dbReference type="NCBI Taxonomy" id="2952"/>
    <lineage>
        <taxon>Eukaryota</taxon>
        <taxon>Sar</taxon>
        <taxon>Alveolata</taxon>
        <taxon>Dinophyceae</taxon>
        <taxon>Suessiales</taxon>
        <taxon>Symbiodiniaceae</taxon>
        <taxon>Symbiodinium</taxon>
    </lineage>
</organism>
<dbReference type="AlphaFoldDB" id="A0A812IQW8"/>
<evidence type="ECO:0000313" key="2">
    <source>
        <dbReference type="Proteomes" id="UP000649617"/>
    </source>
</evidence>
<dbReference type="Proteomes" id="UP000649617">
    <property type="component" value="Unassembled WGS sequence"/>
</dbReference>